<proteinExistence type="predicted"/>
<dbReference type="EMBL" id="MN738946">
    <property type="protein sequence ID" value="QHT32639.1"/>
    <property type="molecule type" value="Genomic_DNA"/>
</dbReference>
<sequence>MNPVQQISNKLNTYSEQFPSVLEDYKKSFVIHNKNPEYNEYSQIYASNKGALHSLNTKVFVATNDIQKNIDTLNVQISDLDHKIMEQKSINTDLKKKWNSVKGTGNSASEMTDEAKELYNIQYISNVTIVIGSIGLLFLLFSTFRRPINNTAAGYT</sequence>
<organism evidence="2">
    <name type="scientific">viral metagenome</name>
    <dbReference type="NCBI Taxonomy" id="1070528"/>
    <lineage>
        <taxon>unclassified sequences</taxon>
        <taxon>metagenomes</taxon>
        <taxon>organismal metagenomes</taxon>
    </lineage>
</organism>
<evidence type="ECO:0000256" key="1">
    <source>
        <dbReference type="SAM" id="Phobius"/>
    </source>
</evidence>
<evidence type="ECO:0000313" key="2">
    <source>
        <dbReference type="EMBL" id="QHT32639.1"/>
    </source>
</evidence>
<accession>A0A6C0EWF2</accession>
<dbReference type="AlphaFoldDB" id="A0A6C0EWF2"/>
<keyword evidence="1" id="KW-1133">Transmembrane helix</keyword>
<reference evidence="2" key="1">
    <citation type="journal article" date="2020" name="Nature">
        <title>Giant virus diversity and host interactions through global metagenomics.</title>
        <authorList>
            <person name="Schulz F."/>
            <person name="Roux S."/>
            <person name="Paez-Espino D."/>
            <person name="Jungbluth S."/>
            <person name="Walsh D.A."/>
            <person name="Denef V.J."/>
            <person name="McMahon K.D."/>
            <person name="Konstantinidis K.T."/>
            <person name="Eloe-Fadrosh E.A."/>
            <person name="Kyrpides N.C."/>
            <person name="Woyke T."/>
        </authorList>
    </citation>
    <scope>NUCLEOTIDE SEQUENCE</scope>
    <source>
        <strain evidence="2">GVMAG-M-3300009161-30</strain>
    </source>
</reference>
<name>A0A6C0EWF2_9ZZZZ</name>
<protein>
    <submittedName>
        <fullName evidence="2">Uncharacterized protein</fullName>
    </submittedName>
</protein>
<keyword evidence="1" id="KW-0812">Transmembrane</keyword>
<keyword evidence="1" id="KW-0472">Membrane</keyword>
<feature type="transmembrane region" description="Helical" evidence="1">
    <location>
        <begin position="123"/>
        <end position="141"/>
    </location>
</feature>